<feature type="chain" id="PRO_5046186460" description="DUF4925 domain-containing protein" evidence="1">
    <location>
        <begin position="20"/>
        <end position="237"/>
    </location>
</feature>
<organism evidence="2 3">
    <name type="scientific">Butyricimonas hominis</name>
    <dbReference type="NCBI Taxonomy" id="2763032"/>
    <lineage>
        <taxon>Bacteria</taxon>
        <taxon>Pseudomonadati</taxon>
        <taxon>Bacteroidota</taxon>
        <taxon>Bacteroidia</taxon>
        <taxon>Bacteroidales</taxon>
        <taxon>Odoribacteraceae</taxon>
        <taxon>Butyricimonas</taxon>
    </lineage>
</organism>
<evidence type="ECO:0000313" key="3">
    <source>
        <dbReference type="Proteomes" id="UP000646484"/>
    </source>
</evidence>
<keyword evidence="3" id="KW-1185">Reference proteome</keyword>
<comment type="caution">
    <text evidence="2">The sequence shown here is derived from an EMBL/GenBank/DDBJ whole genome shotgun (WGS) entry which is preliminary data.</text>
</comment>
<accession>A0ABR7D4M1</accession>
<proteinExistence type="predicted"/>
<dbReference type="EMBL" id="JACOOH010000008">
    <property type="protein sequence ID" value="MBC5622906.1"/>
    <property type="molecule type" value="Genomic_DNA"/>
</dbReference>
<evidence type="ECO:0008006" key="4">
    <source>
        <dbReference type="Google" id="ProtNLM"/>
    </source>
</evidence>
<sequence>MRKSIVCVFMMLCALHLFSSCNDGIVRTWKLSQIKTEEVPGGKPKFVSGPLFMTWEASNDAVLGFFKVTGIPTMVVPMGSSKLAQQLKDITFQKDGNVVVTYAVPNQEGTEPQWEKSKPGMVTYKVKDDQILFFPNVDNLLASLPADSLRNNATLNEAVEMVKNGIPVNYKLEGNTAKLFIDKPFIEKIFPLILAGLDNVDPATMGNMGGMIKGLLQGIPSVLQKTTKLEIGLNLEK</sequence>
<reference evidence="2 3" key="1">
    <citation type="submission" date="2020-08" db="EMBL/GenBank/DDBJ databases">
        <title>Genome public.</title>
        <authorList>
            <person name="Liu C."/>
            <person name="Sun Q."/>
        </authorList>
    </citation>
    <scope>NUCLEOTIDE SEQUENCE [LARGE SCALE GENOMIC DNA]</scope>
    <source>
        <strain evidence="2 3">NSJ-56</strain>
    </source>
</reference>
<name>A0ABR7D4M1_9BACT</name>
<dbReference type="Proteomes" id="UP000646484">
    <property type="component" value="Unassembled WGS sequence"/>
</dbReference>
<protein>
    <recommendedName>
        <fullName evidence="4">DUF4925 domain-containing protein</fullName>
    </recommendedName>
</protein>
<gene>
    <name evidence="2" type="ORF">H8S64_17580</name>
</gene>
<evidence type="ECO:0000313" key="2">
    <source>
        <dbReference type="EMBL" id="MBC5622906.1"/>
    </source>
</evidence>
<evidence type="ECO:0000256" key="1">
    <source>
        <dbReference type="SAM" id="SignalP"/>
    </source>
</evidence>
<dbReference type="RefSeq" id="WP_186977797.1">
    <property type="nucleotide sequence ID" value="NZ_JACOOH010000008.1"/>
</dbReference>
<feature type="signal peptide" evidence="1">
    <location>
        <begin position="1"/>
        <end position="19"/>
    </location>
</feature>
<keyword evidence="1" id="KW-0732">Signal</keyword>
<dbReference type="PROSITE" id="PS51257">
    <property type="entry name" value="PROKAR_LIPOPROTEIN"/>
    <property type="match status" value="1"/>
</dbReference>